<protein>
    <submittedName>
        <fullName evidence="2">Uncharacterized protein</fullName>
    </submittedName>
</protein>
<dbReference type="AlphaFoldDB" id="A0A5B7JUA9"/>
<keyword evidence="3" id="KW-1185">Reference proteome</keyword>
<comment type="caution">
    <text evidence="2">The sequence shown here is derived from an EMBL/GenBank/DDBJ whole genome shotgun (WGS) entry which is preliminary data.</text>
</comment>
<feature type="region of interest" description="Disordered" evidence="1">
    <location>
        <begin position="1"/>
        <end position="20"/>
    </location>
</feature>
<evidence type="ECO:0000313" key="3">
    <source>
        <dbReference type="Proteomes" id="UP000324222"/>
    </source>
</evidence>
<gene>
    <name evidence="2" type="ORF">E2C01_097106</name>
</gene>
<proteinExistence type="predicted"/>
<evidence type="ECO:0000256" key="1">
    <source>
        <dbReference type="SAM" id="MobiDB-lite"/>
    </source>
</evidence>
<feature type="compositionally biased region" description="Acidic residues" evidence="1">
    <location>
        <begin position="60"/>
        <end position="83"/>
    </location>
</feature>
<name>A0A5B7JUA9_PORTR</name>
<sequence>MKRRIRKREEEEEEEEIEDTPRLAIQGYLLNYNHISFGDKLIILERRKTVYLHWLQEEKEKEEEEEEEEEEQEQQQEEEEEDLNLVAGS</sequence>
<accession>A0A5B7JUA9</accession>
<reference evidence="2 3" key="1">
    <citation type="submission" date="2019-05" db="EMBL/GenBank/DDBJ databases">
        <title>Another draft genome of Portunus trituberculatus and its Hox gene families provides insights of decapod evolution.</title>
        <authorList>
            <person name="Jeong J.-H."/>
            <person name="Song I."/>
            <person name="Kim S."/>
            <person name="Choi T."/>
            <person name="Kim D."/>
            <person name="Ryu S."/>
            <person name="Kim W."/>
        </authorList>
    </citation>
    <scope>NUCLEOTIDE SEQUENCE [LARGE SCALE GENOMIC DNA]</scope>
    <source>
        <tissue evidence="2">Muscle</tissue>
    </source>
</reference>
<feature type="region of interest" description="Disordered" evidence="1">
    <location>
        <begin position="58"/>
        <end position="89"/>
    </location>
</feature>
<dbReference type="EMBL" id="VSRR010127726">
    <property type="protein sequence ID" value="MPD01572.1"/>
    <property type="molecule type" value="Genomic_DNA"/>
</dbReference>
<organism evidence="2 3">
    <name type="scientific">Portunus trituberculatus</name>
    <name type="common">Swimming crab</name>
    <name type="synonym">Neptunus trituberculatus</name>
    <dbReference type="NCBI Taxonomy" id="210409"/>
    <lineage>
        <taxon>Eukaryota</taxon>
        <taxon>Metazoa</taxon>
        <taxon>Ecdysozoa</taxon>
        <taxon>Arthropoda</taxon>
        <taxon>Crustacea</taxon>
        <taxon>Multicrustacea</taxon>
        <taxon>Malacostraca</taxon>
        <taxon>Eumalacostraca</taxon>
        <taxon>Eucarida</taxon>
        <taxon>Decapoda</taxon>
        <taxon>Pleocyemata</taxon>
        <taxon>Brachyura</taxon>
        <taxon>Eubrachyura</taxon>
        <taxon>Portunoidea</taxon>
        <taxon>Portunidae</taxon>
        <taxon>Portuninae</taxon>
        <taxon>Portunus</taxon>
    </lineage>
</organism>
<dbReference type="Proteomes" id="UP000324222">
    <property type="component" value="Unassembled WGS sequence"/>
</dbReference>
<evidence type="ECO:0000313" key="2">
    <source>
        <dbReference type="EMBL" id="MPD01572.1"/>
    </source>
</evidence>